<reference evidence="2 3" key="1">
    <citation type="submission" date="2020-03" db="EMBL/GenBank/DDBJ databases">
        <title>Whole genome shotgun sequence of Phytohabitans houttuyneae NBRC 108639.</title>
        <authorList>
            <person name="Komaki H."/>
            <person name="Tamura T."/>
        </authorList>
    </citation>
    <scope>NUCLEOTIDE SEQUENCE [LARGE SCALE GENOMIC DNA]</scope>
    <source>
        <strain evidence="2 3">NBRC 108639</strain>
    </source>
</reference>
<sequence length="213" mass="21768">MEHRMSRRRRRLVAAGAAAAVLAGPLALASPAVAAPGDSDDVRVTVDIEEIREPGVLAMSIAGDSVALAENGSTLLVRQFVGTLPTVTVTDTRIAEEVPEGAAWAVLGSATDFAGDGGQPAISAGHLGWAPNLIDGGDTGLVTEGEEVVTVLDEPTQPGNNVGLVDQELLVSTFDSEAVAGDSYSVNANLFLRAPADVAAGSYTSTLTLSLFE</sequence>
<dbReference type="AlphaFoldDB" id="A0A6V8KFK4"/>
<comment type="caution">
    <text evidence="2">The sequence shown here is derived from an EMBL/GenBank/DDBJ whole genome shotgun (WGS) entry which is preliminary data.</text>
</comment>
<keyword evidence="1" id="KW-0732">Signal</keyword>
<dbReference type="Proteomes" id="UP000482800">
    <property type="component" value="Unassembled WGS sequence"/>
</dbReference>
<feature type="chain" id="PRO_5028966832" description="WxL domain-containing protein" evidence="1">
    <location>
        <begin position="35"/>
        <end position="213"/>
    </location>
</feature>
<dbReference type="PROSITE" id="PS51318">
    <property type="entry name" value="TAT"/>
    <property type="match status" value="1"/>
</dbReference>
<accession>A0A6V8KFK4</accession>
<name>A0A6V8KFK4_9ACTN</name>
<organism evidence="2 3">
    <name type="scientific">Phytohabitans houttuyneae</name>
    <dbReference type="NCBI Taxonomy" id="1076126"/>
    <lineage>
        <taxon>Bacteria</taxon>
        <taxon>Bacillati</taxon>
        <taxon>Actinomycetota</taxon>
        <taxon>Actinomycetes</taxon>
        <taxon>Micromonosporales</taxon>
        <taxon>Micromonosporaceae</taxon>
    </lineage>
</organism>
<dbReference type="InterPro" id="IPR006311">
    <property type="entry name" value="TAT_signal"/>
</dbReference>
<dbReference type="EMBL" id="BLPF01000002">
    <property type="protein sequence ID" value="GFJ81148.1"/>
    <property type="molecule type" value="Genomic_DNA"/>
</dbReference>
<gene>
    <name evidence="2" type="ORF">Phou_053280</name>
</gene>
<evidence type="ECO:0000256" key="1">
    <source>
        <dbReference type="SAM" id="SignalP"/>
    </source>
</evidence>
<proteinExistence type="predicted"/>
<feature type="signal peptide" evidence="1">
    <location>
        <begin position="1"/>
        <end position="34"/>
    </location>
</feature>
<protein>
    <recommendedName>
        <fullName evidence="4">WxL domain-containing protein</fullName>
    </recommendedName>
</protein>
<evidence type="ECO:0000313" key="3">
    <source>
        <dbReference type="Proteomes" id="UP000482800"/>
    </source>
</evidence>
<evidence type="ECO:0008006" key="4">
    <source>
        <dbReference type="Google" id="ProtNLM"/>
    </source>
</evidence>
<keyword evidence="3" id="KW-1185">Reference proteome</keyword>
<evidence type="ECO:0000313" key="2">
    <source>
        <dbReference type="EMBL" id="GFJ81148.1"/>
    </source>
</evidence>
<reference evidence="2 3" key="2">
    <citation type="submission" date="2020-03" db="EMBL/GenBank/DDBJ databases">
        <authorList>
            <person name="Ichikawa N."/>
            <person name="Kimura A."/>
            <person name="Kitahashi Y."/>
            <person name="Uohara A."/>
        </authorList>
    </citation>
    <scope>NUCLEOTIDE SEQUENCE [LARGE SCALE GENOMIC DNA]</scope>
    <source>
        <strain evidence="2 3">NBRC 108639</strain>
    </source>
</reference>